<evidence type="ECO:0000256" key="4">
    <source>
        <dbReference type="RuleBase" id="RU003719"/>
    </source>
</evidence>
<feature type="domain" description="D-isomer specific 2-hydroxyacid dehydrogenase NAD-binding" evidence="6">
    <location>
        <begin position="109"/>
        <end position="280"/>
    </location>
</feature>
<dbReference type="FunFam" id="3.40.50.720:FF:000213">
    <property type="entry name" value="Putative 2-hydroxyacid dehydrogenase"/>
    <property type="match status" value="1"/>
</dbReference>
<dbReference type="PANTHER" id="PTHR10996">
    <property type="entry name" value="2-HYDROXYACID DEHYDROGENASE-RELATED"/>
    <property type="match status" value="1"/>
</dbReference>
<dbReference type="SUPFAM" id="SSF51735">
    <property type="entry name" value="NAD(P)-binding Rossmann-fold domains"/>
    <property type="match status" value="1"/>
</dbReference>
<dbReference type="InterPro" id="IPR029752">
    <property type="entry name" value="D-isomer_DH_CS1"/>
</dbReference>
<dbReference type="InterPro" id="IPR006140">
    <property type="entry name" value="D-isomer_DH_NAD-bd"/>
</dbReference>
<dbReference type="Proteomes" id="UP000198607">
    <property type="component" value="Unassembled WGS sequence"/>
</dbReference>
<dbReference type="OrthoDB" id="9805416at2"/>
<dbReference type="STRING" id="83767.SAMN05660652_01007"/>
<feature type="domain" description="D-isomer specific 2-hydroxyacid dehydrogenase catalytic" evidence="5">
    <location>
        <begin position="23"/>
        <end position="310"/>
    </location>
</feature>
<dbReference type="SUPFAM" id="SSF52283">
    <property type="entry name" value="Formate/glycerate dehydrogenase catalytic domain-like"/>
    <property type="match status" value="1"/>
</dbReference>
<dbReference type="GO" id="GO:0051287">
    <property type="term" value="F:NAD binding"/>
    <property type="evidence" value="ECO:0007669"/>
    <property type="project" value="InterPro"/>
</dbReference>
<dbReference type="AlphaFoldDB" id="A0A1G7YHD9"/>
<keyword evidence="8" id="KW-1185">Reference proteome</keyword>
<keyword evidence="3" id="KW-0520">NAD</keyword>
<organism evidence="7 8">
    <name type="scientific">Propionivibrio dicarboxylicus</name>
    <dbReference type="NCBI Taxonomy" id="83767"/>
    <lineage>
        <taxon>Bacteria</taxon>
        <taxon>Pseudomonadati</taxon>
        <taxon>Pseudomonadota</taxon>
        <taxon>Betaproteobacteria</taxon>
        <taxon>Rhodocyclales</taxon>
        <taxon>Rhodocyclaceae</taxon>
        <taxon>Propionivibrio</taxon>
    </lineage>
</organism>
<comment type="similarity">
    <text evidence="4">Belongs to the D-isomer specific 2-hydroxyacid dehydrogenase family.</text>
</comment>
<reference evidence="7 8" key="1">
    <citation type="submission" date="2016-10" db="EMBL/GenBank/DDBJ databases">
        <authorList>
            <person name="de Groot N.N."/>
        </authorList>
    </citation>
    <scope>NUCLEOTIDE SEQUENCE [LARGE SCALE GENOMIC DNA]</scope>
    <source>
        <strain evidence="7 8">DSM 5885</strain>
    </source>
</reference>
<evidence type="ECO:0000313" key="8">
    <source>
        <dbReference type="Proteomes" id="UP000198607"/>
    </source>
</evidence>
<dbReference type="PANTHER" id="PTHR10996:SF178">
    <property type="entry name" value="2-HYDROXYACID DEHYDROGENASE YGL185C-RELATED"/>
    <property type="match status" value="1"/>
</dbReference>
<sequence length="311" mass="32994">MKPKILQLVRFTPLVEAALAAEYEVCPFRAETDPEDFLVRQGQDIVGIVTNGLVGANAALIAALPSLRVIASRGVGIDGIDLAAARARGIAVSNTPGVMNECVADAAFGALIAIVRNFAAADRFVREGAWLKGRFPLAPRLNGKRLGILGMGRIGRAVAARAAGFSMEVRYHNRRPVSDVRHGYEASAQDLAAWADFLIVTVVGGASTRHLVDAGVLVALGENGFLVNVSRGSVVDEAALIAALTQRRIAGAALDVFEREPEVPAALRTLDNVLLLPHLASSTRETFAAMEDLVLDNLRRFFAEGALVTPV</sequence>
<protein>
    <submittedName>
        <fullName evidence="7">Lactate dehydrogenase</fullName>
    </submittedName>
</protein>
<dbReference type="InterPro" id="IPR036291">
    <property type="entry name" value="NAD(P)-bd_dom_sf"/>
</dbReference>
<keyword evidence="2 4" id="KW-0560">Oxidoreductase</keyword>
<evidence type="ECO:0000259" key="5">
    <source>
        <dbReference type="Pfam" id="PF00389"/>
    </source>
</evidence>
<dbReference type="RefSeq" id="WP_091934615.1">
    <property type="nucleotide sequence ID" value="NZ_FNCY01000002.1"/>
</dbReference>
<dbReference type="Pfam" id="PF00389">
    <property type="entry name" value="2-Hacid_dh"/>
    <property type="match status" value="1"/>
</dbReference>
<dbReference type="GO" id="GO:0030267">
    <property type="term" value="F:glyoxylate reductase (NADPH) activity"/>
    <property type="evidence" value="ECO:0007669"/>
    <property type="project" value="TreeGrafter"/>
</dbReference>
<evidence type="ECO:0000259" key="6">
    <source>
        <dbReference type="Pfam" id="PF02826"/>
    </source>
</evidence>
<evidence type="ECO:0000313" key="7">
    <source>
        <dbReference type="EMBL" id="SDG95903.1"/>
    </source>
</evidence>
<dbReference type="InterPro" id="IPR050223">
    <property type="entry name" value="D-isomer_2-hydroxyacid_DH"/>
</dbReference>
<evidence type="ECO:0000256" key="1">
    <source>
        <dbReference type="ARBA" id="ARBA00022857"/>
    </source>
</evidence>
<accession>A0A1G7YHD9</accession>
<dbReference type="GO" id="GO:0005829">
    <property type="term" value="C:cytosol"/>
    <property type="evidence" value="ECO:0007669"/>
    <property type="project" value="TreeGrafter"/>
</dbReference>
<keyword evidence="1" id="KW-0521">NADP</keyword>
<dbReference type="InterPro" id="IPR006139">
    <property type="entry name" value="D-isomer_2_OHA_DH_cat_dom"/>
</dbReference>
<name>A0A1G7YHD9_9RHOO</name>
<proteinExistence type="inferred from homology"/>
<dbReference type="GO" id="GO:0016618">
    <property type="term" value="F:hydroxypyruvate reductase [NAD(P)H] activity"/>
    <property type="evidence" value="ECO:0007669"/>
    <property type="project" value="TreeGrafter"/>
</dbReference>
<dbReference type="Gene3D" id="3.40.50.720">
    <property type="entry name" value="NAD(P)-binding Rossmann-like Domain"/>
    <property type="match status" value="2"/>
</dbReference>
<gene>
    <name evidence="7" type="ORF">SAMN05660652_01007</name>
</gene>
<evidence type="ECO:0000256" key="3">
    <source>
        <dbReference type="ARBA" id="ARBA00023027"/>
    </source>
</evidence>
<dbReference type="EMBL" id="FNCY01000002">
    <property type="protein sequence ID" value="SDG95903.1"/>
    <property type="molecule type" value="Genomic_DNA"/>
</dbReference>
<evidence type="ECO:0000256" key="2">
    <source>
        <dbReference type="ARBA" id="ARBA00023002"/>
    </source>
</evidence>
<dbReference type="CDD" id="cd12156">
    <property type="entry name" value="HPPR"/>
    <property type="match status" value="1"/>
</dbReference>
<dbReference type="Pfam" id="PF02826">
    <property type="entry name" value="2-Hacid_dh_C"/>
    <property type="match status" value="1"/>
</dbReference>
<dbReference type="PROSITE" id="PS00065">
    <property type="entry name" value="D_2_HYDROXYACID_DH_1"/>
    <property type="match status" value="1"/>
</dbReference>